<dbReference type="KEGG" id="baqk:QN215_03450"/>
<organism evidence="2">
    <name type="scientific">Bifidobacterium aquikefiricola</name>
    <dbReference type="NCBI Taxonomy" id="3059038"/>
    <lineage>
        <taxon>Bacteria</taxon>
        <taxon>Bacillati</taxon>
        <taxon>Actinomycetota</taxon>
        <taxon>Actinomycetes</taxon>
        <taxon>Bifidobacteriales</taxon>
        <taxon>Bifidobacteriaceae</taxon>
        <taxon>Bifidobacterium</taxon>
    </lineage>
</organism>
<dbReference type="InterPro" id="IPR025272">
    <property type="entry name" value="SocA_Panacea"/>
</dbReference>
<evidence type="ECO:0000259" key="1">
    <source>
        <dbReference type="Pfam" id="PF13274"/>
    </source>
</evidence>
<sequence length="177" mass="19936">MQSIEIANLFVQRHGNDLYLTNLKLNKLVYYAQAECLRNTGKSLFTDEIEAWDYGPVEPMVYYAFSSHGSGRILEPYSPFPSLQPKIAGDETTREIVDKVAKQYGSFSAFDLVNFSHRNGSAWKLAYSGEHGVKITEQMIVDSSDGIVKPCESRKIARGIKTAEKNFPNAFRLLKDS</sequence>
<name>A0AB39U8A9_9BIFI</name>
<dbReference type="EMBL" id="CP129674">
    <property type="protein sequence ID" value="XDS45184.1"/>
    <property type="molecule type" value="Genomic_DNA"/>
</dbReference>
<protein>
    <submittedName>
        <fullName evidence="2">DUF4065 domain-containing protein</fullName>
    </submittedName>
</protein>
<dbReference type="AlphaFoldDB" id="A0AB39U8A9"/>
<dbReference type="Pfam" id="PF13274">
    <property type="entry name" value="SocA_Panacea"/>
    <property type="match status" value="1"/>
</dbReference>
<accession>A0AB39U8A9</accession>
<dbReference type="RefSeq" id="WP_369344722.1">
    <property type="nucleotide sequence ID" value="NZ_CP129674.1"/>
</dbReference>
<feature type="domain" description="Antitoxin SocA-like Panacea" evidence="1">
    <location>
        <begin position="25"/>
        <end position="124"/>
    </location>
</feature>
<evidence type="ECO:0000313" key="2">
    <source>
        <dbReference type="EMBL" id="XDS45184.1"/>
    </source>
</evidence>
<reference evidence="2" key="1">
    <citation type="submission" date="2023-07" db="EMBL/GenBank/DDBJ databases">
        <title>Bifidobacterium aquikefiriaerophilum sp. nov. and Bifidobacterium eccum sp. nov., isolated from water kefir.</title>
        <authorList>
            <person name="Breselge S."/>
            <person name="Bellassi P."/>
            <person name="Barcenilla C."/>
            <person name="Alvarez-Ordonez A."/>
            <person name="Morelli L."/>
            <person name="Cotter P.D."/>
        </authorList>
    </citation>
    <scope>NUCLEOTIDE SEQUENCE</scope>
    <source>
        <strain evidence="2">WK041_4_12</strain>
    </source>
</reference>
<proteinExistence type="predicted"/>
<gene>
    <name evidence="2" type="ORF">QN215_03450</name>
</gene>